<sequence>MPSNLGGYYDRVEWFETYQHKTSNVWNGLREVPNKVWWWKLVWYSENIPKYSFTNWLLCLGRLPTRDRLYSWEMLDEDKCCYCQERESNQHLFFECQYSAVVWRKLLMYLKEYHDPQGWELEVR</sequence>
<accession>A0AAV3RVU1</accession>
<organism evidence="2 3">
    <name type="scientific">Lithospermum erythrorhizon</name>
    <name type="common">Purple gromwell</name>
    <name type="synonym">Lithospermum officinale var. erythrorhizon</name>
    <dbReference type="NCBI Taxonomy" id="34254"/>
    <lineage>
        <taxon>Eukaryota</taxon>
        <taxon>Viridiplantae</taxon>
        <taxon>Streptophyta</taxon>
        <taxon>Embryophyta</taxon>
        <taxon>Tracheophyta</taxon>
        <taxon>Spermatophyta</taxon>
        <taxon>Magnoliopsida</taxon>
        <taxon>eudicotyledons</taxon>
        <taxon>Gunneridae</taxon>
        <taxon>Pentapetalae</taxon>
        <taxon>asterids</taxon>
        <taxon>lamiids</taxon>
        <taxon>Boraginales</taxon>
        <taxon>Boraginaceae</taxon>
        <taxon>Boraginoideae</taxon>
        <taxon>Lithospermeae</taxon>
        <taxon>Lithospermum</taxon>
    </lineage>
</organism>
<protein>
    <recommendedName>
        <fullName evidence="1">Reverse transcriptase zinc-binding domain-containing protein</fullName>
    </recommendedName>
</protein>
<name>A0AAV3RVU1_LITER</name>
<dbReference type="Proteomes" id="UP001454036">
    <property type="component" value="Unassembled WGS sequence"/>
</dbReference>
<keyword evidence="3" id="KW-1185">Reference proteome</keyword>
<comment type="caution">
    <text evidence="2">The sequence shown here is derived from an EMBL/GenBank/DDBJ whole genome shotgun (WGS) entry which is preliminary data.</text>
</comment>
<dbReference type="InterPro" id="IPR026960">
    <property type="entry name" value="RVT-Znf"/>
</dbReference>
<reference evidence="2 3" key="1">
    <citation type="submission" date="2024-01" db="EMBL/GenBank/DDBJ databases">
        <title>The complete chloroplast genome sequence of Lithospermum erythrorhizon: insights into the phylogenetic relationship among Boraginaceae species and the maternal lineages of purple gromwells.</title>
        <authorList>
            <person name="Okada T."/>
            <person name="Watanabe K."/>
        </authorList>
    </citation>
    <scope>NUCLEOTIDE SEQUENCE [LARGE SCALE GENOMIC DNA]</scope>
</reference>
<dbReference type="Pfam" id="PF13966">
    <property type="entry name" value="zf-RVT"/>
    <property type="match status" value="1"/>
</dbReference>
<evidence type="ECO:0000313" key="3">
    <source>
        <dbReference type="Proteomes" id="UP001454036"/>
    </source>
</evidence>
<evidence type="ECO:0000259" key="1">
    <source>
        <dbReference type="Pfam" id="PF13966"/>
    </source>
</evidence>
<gene>
    <name evidence="2" type="ORF">LIER_31730</name>
</gene>
<dbReference type="EMBL" id="BAABME010011896">
    <property type="protein sequence ID" value="GAA0184442.1"/>
    <property type="molecule type" value="Genomic_DNA"/>
</dbReference>
<dbReference type="AlphaFoldDB" id="A0AAV3RVU1"/>
<proteinExistence type="predicted"/>
<feature type="domain" description="Reverse transcriptase zinc-binding" evidence="1">
    <location>
        <begin position="22"/>
        <end position="103"/>
    </location>
</feature>
<evidence type="ECO:0000313" key="2">
    <source>
        <dbReference type="EMBL" id="GAA0184442.1"/>
    </source>
</evidence>